<dbReference type="OrthoDB" id="3540262at2759"/>
<dbReference type="Proteomes" id="UP000297777">
    <property type="component" value="Unassembled WGS sequence"/>
</dbReference>
<proteinExistence type="predicted"/>
<accession>A0A4Z1E7D2</accession>
<sequence>MAKGPLVIHRRGRGAGNLVHYPPQDTLTAINDTQRQDYNKALICKGVSDDGDEELLRDDNYKRLFPWTRKMLNNLLILNNTLMGARFHMEIVDQPTTASELPPNLTPAQQQQVQAQKQVYDAYVAVSRIAASQVAPPSTQKATASASSQSDLIHRSSARNDSTIHLQSHGNSFPGRVEPPLAYDNPSTPGATTNPSEQAGPAIDSHYGQADYQALTEYSNNMESFSEFLPFWNENNDEFVMDRDSDSYWGQAPI</sequence>
<feature type="compositionally biased region" description="Polar residues" evidence="1">
    <location>
        <begin position="185"/>
        <end position="197"/>
    </location>
</feature>
<dbReference type="AlphaFoldDB" id="A0A4Z1E7D2"/>
<gene>
    <name evidence="2" type="ORF">BTUL_0235g00090</name>
</gene>
<name>A0A4Z1E7D2_9HELO</name>
<evidence type="ECO:0000313" key="2">
    <source>
        <dbReference type="EMBL" id="TGO07946.1"/>
    </source>
</evidence>
<keyword evidence="3" id="KW-1185">Reference proteome</keyword>
<dbReference type="EMBL" id="PQXH01000235">
    <property type="protein sequence ID" value="TGO07946.1"/>
    <property type="molecule type" value="Genomic_DNA"/>
</dbReference>
<comment type="caution">
    <text evidence="2">The sequence shown here is derived from an EMBL/GenBank/DDBJ whole genome shotgun (WGS) entry which is preliminary data.</text>
</comment>
<feature type="compositionally biased region" description="Polar residues" evidence="1">
    <location>
        <begin position="159"/>
        <end position="171"/>
    </location>
</feature>
<protein>
    <submittedName>
        <fullName evidence="2">Uncharacterized protein</fullName>
    </submittedName>
</protein>
<feature type="region of interest" description="Disordered" evidence="1">
    <location>
        <begin position="134"/>
        <end position="204"/>
    </location>
</feature>
<organism evidence="2 3">
    <name type="scientific">Botrytis tulipae</name>
    <dbReference type="NCBI Taxonomy" id="87230"/>
    <lineage>
        <taxon>Eukaryota</taxon>
        <taxon>Fungi</taxon>
        <taxon>Dikarya</taxon>
        <taxon>Ascomycota</taxon>
        <taxon>Pezizomycotina</taxon>
        <taxon>Leotiomycetes</taxon>
        <taxon>Helotiales</taxon>
        <taxon>Sclerotiniaceae</taxon>
        <taxon>Botrytis</taxon>
    </lineage>
</organism>
<evidence type="ECO:0000256" key="1">
    <source>
        <dbReference type="SAM" id="MobiDB-lite"/>
    </source>
</evidence>
<evidence type="ECO:0000313" key="3">
    <source>
        <dbReference type="Proteomes" id="UP000297777"/>
    </source>
</evidence>
<reference evidence="2 3" key="1">
    <citation type="submission" date="2017-12" db="EMBL/GenBank/DDBJ databases">
        <title>Comparative genomics of Botrytis spp.</title>
        <authorList>
            <person name="Valero-Jimenez C.A."/>
            <person name="Tapia P."/>
            <person name="Veloso J."/>
            <person name="Silva-Moreno E."/>
            <person name="Staats M."/>
            <person name="Valdes J.H."/>
            <person name="Van Kan J.A.L."/>
        </authorList>
    </citation>
    <scope>NUCLEOTIDE SEQUENCE [LARGE SCALE GENOMIC DNA]</scope>
    <source>
        <strain evidence="2 3">Bt9001</strain>
    </source>
</reference>
<feature type="compositionally biased region" description="Low complexity" evidence="1">
    <location>
        <begin position="135"/>
        <end position="150"/>
    </location>
</feature>